<gene>
    <name evidence="2" type="ORF">AALO_G00141620</name>
</gene>
<organism evidence="2 3">
    <name type="scientific">Alosa alosa</name>
    <name type="common">allis shad</name>
    <dbReference type="NCBI Taxonomy" id="278164"/>
    <lineage>
        <taxon>Eukaryota</taxon>
        <taxon>Metazoa</taxon>
        <taxon>Chordata</taxon>
        <taxon>Craniata</taxon>
        <taxon>Vertebrata</taxon>
        <taxon>Euteleostomi</taxon>
        <taxon>Actinopterygii</taxon>
        <taxon>Neopterygii</taxon>
        <taxon>Teleostei</taxon>
        <taxon>Clupei</taxon>
        <taxon>Clupeiformes</taxon>
        <taxon>Clupeoidei</taxon>
        <taxon>Clupeidae</taxon>
        <taxon>Alosa</taxon>
    </lineage>
</organism>
<feature type="compositionally biased region" description="Basic and acidic residues" evidence="1">
    <location>
        <begin position="91"/>
        <end position="100"/>
    </location>
</feature>
<reference evidence="2" key="1">
    <citation type="submission" date="2020-10" db="EMBL/GenBank/DDBJ databases">
        <title>Chromosome-scale genome assembly of the Allis shad, Alosa alosa.</title>
        <authorList>
            <person name="Margot Z."/>
            <person name="Christophe K."/>
            <person name="Cabau C."/>
            <person name="Louis A."/>
            <person name="Berthelot C."/>
            <person name="Parey E."/>
            <person name="Roest Crollius H."/>
            <person name="Montfort J."/>
            <person name="Robinson-Rechavi M."/>
            <person name="Bucao C."/>
            <person name="Bouchez O."/>
            <person name="Gislard M."/>
            <person name="Lluch J."/>
            <person name="Milhes M."/>
            <person name="Lampietro C."/>
            <person name="Lopez Roques C."/>
            <person name="Donnadieu C."/>
            <person name="Braasch I."/>
            <person name="Desvignes T."/>
            <person name="Postlethwait J."/>
            <person name="Bobe J."/>
            <person name="Guiguen Y."/>
        </authorList>
    </citation>
    <scope>NUCLEOTIDE SEQUENCE</scope>
    <source>
        <strain evidence="2">M-15738</strain>
        <tissue evidence="2">Blood</tissue>
    </source>
</reference>
<feature type="compositionally biased region" description="Basic residues" evidence="1">
    <location>
        <begin position="101"/>
        <end position="119"/>
    </location>
</feature>
<keyword evidence="3" id="KW-1185">Reference proteome</keyword>
<dbReference type="EMBL" id="JADWDJ010000010">
    <property type="protein sequence ID" value="KAG5274921.1"/>
    <property type="molecule type" value="Genomic_DNA"/>
</dbReference>
<name>A0AAV6GM63_9TELE</name>
<evidence type="ECO:0000256" key="1">
    <source>
        <dbReference type="SAM" id="MobiDB-lite"/>
    </source>
</evidence>
<sequence length="246" mass="27259">MSTPDESCTPGPLLLYVGQQDTSRLLEVYVKRSLSLNDGPSNGRRAGGKWVTLAERNKRDRRHSSDTSIPLMVDAEELPNAAFRPVCESQTDEKASDQKKNTLKKRWMSFRDKGRRPSKLSKSSKPASPEGKTAEDETTAVSNLESSTEKKEEEGKRRREKKSKPKTKKPKVSFWKSIVGFFSRGDSDTDERDPSPVRAVRPPQEPVETAPHPTACPSPDPSPAERKSRYAARGPPKNAAPAGDCL</sequence>
<dbReference type="Proteomes" id="UP000823561">
    <property type="component" value="Chromosome 10"/>
</dbReference>
<evidence type="ECO:0000313" key="3">
    <source>
        <dbReference type="Proteomes" id="UP000823561"/>
    </source>
</evidence>
<proteinExistence type="predicted"/>
<evidence type="ECO:0000313" key="2">
    <source>
        <dbReference type="EMBL" id="KAG5274921.1"/>
    </source>
</evidence>
<accession>A0AAV6GM63</accession>
<protein>
    <submittedName>
        <fullName evidence="2">Uncharacterized protein</fullName>
    </submittedName>
</protein>
<feature type="region of interest" description="Disordered" evidence="1">
    <location>
        <begin position="35"/>
        <end position="246"/>
    </location>
</feature>
<feature type="compositionally biased region" description="Low complexity" evidence="1">
    <location>
        <begin position="120"/>
        <end position="129"/>
    </location>
</feature>
<comment type="caution">
    <text evidence="2">The sequence shown here is derived from an EMBL/GenBank/DDBJ whole genome shotgun (WGS) entry which is preliminary data.</text>
</comment>
<feature type="compositionally biased region" description="Basic and acidic residues" evidence="1">
    <location>
        <begin position="147"/>
        <end position="157"/>
    </location>
</feature>
<feature type="compositionally biased region" description="Basic residues" evidence="1">
    <location>
        <begin position="158"/>
        <end position="171"/>
    </location>
</feature>
<dbReference type="AlphaFoldDB" id="A0AAV6GM63"/>